<dbReference type="InterPro" id="IPR022973">
    <property type="entry name" value="Ribosomal_uL10_bac"/>
</dbReference>
<evidence type="ECO:0000313" key="7">
    <source>
        <dbReference type="Proteomes" id="UP000178085"/>
    </source>
</evidence>
<dbReference type="InterPro" id="IPR001790">
    <property type="entry name" value="Ribosomal_uL10"/>
</dbReference>
<dbReference type="GO" id="GO:0006412">
    <property type="term" value="P:translation"/>
    <property type="evidence" value="ECO:0007669"/>
    <property type="project" value="UniProtKB-UniRule"/>
</dbReference>
<reference evidence="6 7" key="1">
    <citation type="journal article" date="2016" name="Nat. Commun.">
        <title>Thousands of microbial genomes shed light on interconnected biogeochemical processes in an aquifer system.</title>
        <authorList>
            <person name="Anantharaman K."/>
            <person name="Brown C.T."/>
            <person name="Hug L.A."/>
            <person name="Sharon I."/>
            <person name="Castelle C.J."/>
            <person name="Probst A.J."/>
            <person name="Thomas B.C."/>
            <person name="Singh A."/>
            <person name="Wilkins M.J."/>
            <person name="Karaoz U."/>
            <person name="Brodie E.L."/>
            <person name="Williams K.H."/>
            <person name="Hubbard S.S."/>
            <person name="Banfield J.F."/>
        </authorList>
    </citation>
    <scope>NUCLEOTIDE SEQUENCE [LARGE SCALE GENOMIC DNA]</scope>
</reference>
<dbReference type="PANTHER" id="PTHR11560">
    <property type="entry name" value="39S RIBOSOMAL PROTEIN L10, MITOCHONDRIAL"/>
    <property type="match status" value="1"/>
</dbReference>
<evidence type="ECO:0000256" key="4">
    <source>
        <dbReference type="ARBA" id="ARBA00035202"/>
    </source>
</evidence>
<keyword evidence="3 5" id="KW-0687">Ribonucleoprotein</keyword>
<name>A0A1F4NQM6_UNCK3</name>
<evidence type="ECO:0000313" key="6">
    <source>
        <dbReference type="EMBL" id="OGB73773.1"/>
    </source>
</evidence>
<dbReference type="AlphaFoldDB" id="A0A1F4NQM6"/>
<organism evidence="6 7">
    <name type="scientific">candidate division Kazan bacterium RIFCSPLOWO2_01_FULL_45_19</name>
    <dbReference type="NCBI Taxonomy" id="1798538"/>
    <lineage>
        <taxon>Bacteria</taxon>
        <taxon>Bacteria division Kazan-3B-28</taxon>
    </lineage>
</organism>
<keyword evidence="5" id="KW-0694">RNA-binding</keyword>
<evidence type="ECO:0000256" key="1">
    <source>
        <dbReference type="ARBA" id="ARBA00008889"/>
    </source>
</evidence>
<dbReference type="Gene3D" id="6.10.250.290">
    <property type="match status" value="1"/>
</dbReference>
<comment type="similarity">
    <text evidence="1 5">Belongs to the universal ribosomal protein uL10 family.</text>
</comment>
<evidence type="ECO:0000256" key="3">
    <source>
        <dbReference type="ARBA" id="ARBA00023274"/>
    </source>
</evidence>
<dbReference type="CDD" id="cd05797">
    <property type="entry name" value="Ribosomal_L10"/>
    <property type="match status" value="1"/>
</dbReference>
<comment type="function">
    <text evidence="5">Forms part of the ribosomal stalk, playing a central role in the interaction of the ribosome with GTP-bound translation factors.</text>
</comment>
<keyword evidence="2 5" id="KW-0689">Ribosomal protein</keyword>
<dbReference type="Gene3D" id="3.30.70.1730">
    <property type="match status" value="1"/>
</dbReference>
<dbReference type="GO" id="GO:0005840">
    <property type="term" value="C:ribosome"/>
    <property type="evidence" value="ECO:0007669"/>
    <property type="project" value="UniProtKB-KW"/>
</dbReference>
<dbReference type="EMBL" id="METD01000001">
    <property type="protein sequence ID" value="OGB73773.1"/>
    <property type="molecule type" value="Genomic_DNA"/>
</dbReference>
<dbReference type="Pfam" id="PF00466">
    <property type="entry name" value="Ribosomal_L10"/>
    <property type="match status" value="1"/>
</dbReference>
<dbReference type="GO" id="GO:0070180">
    <property type="term" value="F:large ribosomal subunit rRNA binding"/>
    <property type="evidence" value="ECO:0007669"/>
    <property type="project" value="UniProtKB-UniRule"/>
</dbReference>
<proteinExistence type="inferred from homology"/>
<comment type="caution">
    <text evidence="6">The sequence shown here is derived from an EMBL/GenBank/DDBJ whole genome shotgun (WGS) entry which is preliminary data.</text>
</comment>
<sequence length="181" mass="19572">MTDGRKTNMPKSKAQKGAVIDKLTSELKATEFGVLTDFTGLTMPDLDTFRKKAREQSVKYTAVKASLFDIAAKNAGLTGMPIVKTGKSYAFASGGQDEVSIAKLVYEMAKKSDNRVHIASGVVHGEVISGAMVMQLAQLPSREELLSRVVGSMNAPISNFVYGLNYNLQSFYNVIKAIAVK</sequence>
<dbReference type="Proteomes" id="UP000178085">
    <property type="component" value="Unassembled WGS sequence"/>
</dbReference>
<dbReference type="InterPro" id="IPR047865">
    <property type="entry name" value="Ribosomal_uL10_bac_type"/>
</dbReference>
<keyword evidence="5" id="KW-0699">rRNA-binding</keyword>
<evidence type="ECO:0000256" key="5">
    <source>
        <dbReference type="HAMAP-Rule" id="MF_00362"/>
    </source>
</evidence>
<protein>
    <recommendedName>
        <fullName evidence="4 5">Large ribosomal subunit protein uL10</fullName>
    </recommendedName>
</protein>
<comment type="subunit">
    <text evidence="5">Part of the ribosomal stalk of the 50S ribosomal subunit. The N-terminus interacts with L11 and the large rRNA to form the base of the stalk. The C-terminus forms an elongated spine to which L12 dimers bind in a sequential fashion forming a multimeric L10(L12)X complex.</text>
</comment>
<dbReference type="InterPro" id="IPR043141">
    <property type="entry name" value="Ribosomal_uL10-like_sf"/>
</dbReference>
<dbReference type="HAMAP" id="MF_00362">
    <property type="entry name" value="Ribosomal_uL10"/>
    <property type="match status" value="1"/>
</dbReference>
<gene>
    <name evidence="5" type="primary">rplJ</name>
    <name evidence="6" type="ORF">A3K51_03015</name>
</gene>
<dbReference type="GO" id="GO:1990904">
    <property type="term" value="C:ribonucleoprotein complex"/>
    <property type="evidence" value="ECO:0007669"/>
    <property type="project" value="UniProtKB-KW"/>
</dbReference>
<evidence type="ECO:0000256" key="2">
    <source>
        <dbReference type="ARBA" id="ARBA00022980"/>
    </source>
</evidence>
<accession>A0A1F4NQM6</accession>
<dbReference type="SUPFAM" id="SSF160369">
    <property type="entry name" value="Ribosomal protein L10-like"/>
    <property type="match status" value="1"/>
</dbReference>
<dbReference type="NCBIfam" id="NF000955">
    <property type="entry name" value="PRK00099.1-1"/>
    <property type="match status" value="1"/>
</dbReference>